<proteinExistence type="predicted"/>
<evidence type="ECO:0000259" key="2">
    <source>
        <dbReference type="Pfam" id="PF13240"/>
    </source>
</evidence>
<keyword evidence="4" id="KW-1185">Reference proteome</keyword>
<gene>
    <name evidence="3" type="ORF">GDO81_028388</name>
</gene>
<protein>
    <recommendedName>
        <fullName evidence="2">Zinc-ribbon domain-containing protein</fullName>
    </recommendedName>
</protein>
<feature type="region of interest" description="Disordered" evidence="1">
    <location>
        <begin position="87"/>
        <end position="146"/>
    </location>
</feature>
<organism evidence="3 4">
    <name type="scientific">Engystomops pustulosus</name>
    <name type="common">Tungara frog</name>
    <name type="synonym">Physalaemus pustulosus</name>
    <dbReference type="NCBI Taxonomy" id="76066"/>
    <lineage>
        <taxon>Eukaryota</taxon>
        <taxon>Metazoa</taxon>
        <taxon>Chordata</taxon>
        <taxon>Craniata</taxon>
        <taxon>Vertebrata</taxon>
        <taxon>Euteleostomi</taxon>
        <taxon>Amphibia</taxon>
        <taxon>Batrachia</taxon>
        <taxon>Anura</taxon>
        <taxon>Neobatrachia</taxon>
        <taxon>Hyloidea</taxon>
        <taxon>Leptodactylidae</taxon>
        <taxon>Leiuperinae</taxon>
        <taxon>Engystomops</taxon>
    </lineage>
</organism>
<accession>A0AAV6ZL82</accession>
<evidence type="ECO:0000313" key="3">
    <source>
        <dbReference type="EMBL" id="KAG8550122.1"/>
    </source>
</evidence>
<dbReference type="Proteomes" id="UP000824782">
    <property type="component" value="Unassembled WGS sequence"/>
</dbReference>
<comment type="caution">
    <text evidence="3">The sequence shown here is derived from an EMBL/GenBank/DDBJ whole genome shotgun (WGS) entry which is preliminary data.</text>
</comment>
<dbReference type="AlphaFoldDB" id="A0AAV6ZL82"/>
<evidence type="ECO:0000256" key="1">
    <source>
        <dbReference type="SAM" id="MobiDB-lite"/>
    </source>
</evidence>
<sequence length="146" mass="16441">MTGECLASGENLNIITLILLCNVTAYNRVIVQWTMSLSIYSNQRSFFLILFFCRMVNFCPHCGKKAEKEFKFCPYCGSKLPIEEIVESETSSQNEHNQQPAGGEKCNKRRSSGSPGAALKRKLNLTPEKEEIKIMESSPKTPKLSK</sequence>
<name>A0AAV6ZL82_ENGPU</name>
<reference evidence="3" key="1">
    <citation type="thesis" date="2020" institute="ProQuest LLC" country="789 East Eisenhower Parkway, Ann Arbor, MI, USA">
        <title>Comparative Genomics and Chromosome Evolution.</title>
        <authorList>
            <person name="Mudd A.B."/>
        </authorList>
    </citation>
    <scope>NUCLEOTIDE SEQUENCE</scope>
    <source>
        <strain evidence="3">237g6f4</strain>
        <tissue evidence="3">Blood</tissue>
    </source>
</reference>
<dbReference type="Pfam" id="PF13240">
    <property type="entry name" value="Zn_Ribbon_1"/>
    <property type="match status" value="1"/>
</dbReference>
<dbReference type="EMBL" id="WNYA01000083">
    <property type="protein sequence ID" value="KAG8550122.1"/>
    <property type="molecule type" value="Genomic_DNA"/>
</dbReference>
<evidence type="ECO:0000313" key="4">
    <source>
        <dbReference type="Proteomes" id="UP000824782"/>
    </source>
</evidence>
<feature type="compositionally biased region" description="Polar residues" evidence="1">
    <location>
        <begin position="88"/>
        <end position="100"/>
    </location>
</feature>
<dbReference type="InterPro" id="IPR026870">
    <property type="entry name" value="Zinc_ribbon_dom"/>
</dbReference>
<feature type="domain" description="Zinc-ribbon" evidence="2">
    <location>
        <begin position="58"/>
        <end position="80"/>
    </location>
</feature>